<organism evidence="3 4">
    <name type="scientific">Pseudoduganella flava</name>
    <dbReference type="NCBI Taxonomy" id="871742"/>
    <lineage>
        <taxon>Bacteria</taxon>
        <taxon>Pseudomonadati</taxon>
        <taxon>Pseudomonadota</taxon>
        <taxon>Betaproteobacteria</taxon>
        <taxon>Burkholderiales</taxon>
        <taxon>Oxalobacteraceae</taxon>
        <taxon>Telluria group</taxon>
        <taxon>Pseudoduganella</taxon>
    </lineage>
</organism>
<name>A0ABX6FXM4_9BURK</name>
<dbReference type="Proteomes" id="UP000437862">
    <property type="component" value="Chromosome"/>
</dbReference>
<dbReference type="Pfam" id="PF07589">
    <property type="entry name" value="PEP-CTERM"/>
    <property type="match status" value="1"/>
</dbReference>
<proteinExistence type="predicted"/>
<sequence length="249" mass="25436">MMRKAIVNSLLGLSSLLGAGAHAASSVQTQAFTMAYGGGAGAGEIHLVSNGESSYRIAFDSMASDITGQAASGYLEAFDTDGNGRGVTGSTWGSYTFHVADGYRITGLAWEGSVYGGIEAGVHEDRVGTATTTFDLAWSRATPSGSEPLDALALQDLAGLQMFSLAPPMGTAYGQDFTLDFFASAAAAAQAVVYELPDGSLGVAASYAGIGLQDIALSVYVAPVPEPATYGMLLAGLGLLGTAARLRRR</sequence>
<evidence type="ECO:0000256" key="1">
    <source>
        <dbReference type="SAM" id="SignalP"/>
    </source>
</evidence>
<feature type="signal peptide" evidence="1">
    <location>
        <begin position="1"/>
        <end position="23"/>
    </location>
</feature>
<evidence type="ECO:0000313" key="4">
    <source>
        <dbReference type="Proteomes" id="UP000437862"/>
    </source>
</evidence>
<dbReference type="RefSeq" id="WP_145878287.1">
    <property type="nucleotide sequence ID" value="NZ_CP046904.1"/>
</dbReference>
<dbReference type="NCBIfam" id="TIGR02595">
    <property type="entry name" value="PEP_CTERM"/>
    <property type="match status" value="1"/>
</dbReference>
<dbReference type="EMBL" id="CP046904">
    <property type="protein sequence ID" value="QGZ42264.1"/>
    <property type="molecule type" value="Genomic_DNA"/>
</dbReference>
<dbReference type="InterPro" id="IPR013424">
    <property type="entry name" value="Ice-binding_C"/>
</dbReference>
<protein>
    <submittedName>
        <fullName evidence="3">PEP-CTERM sorting domain-containing protein</fullName>
    </submittedName>
</protein>
<feature type="chain" id="PRO_5045972859" evidence="1">
    <location>
        <begin position="24"/>
        <end position="249"/>
    </location>
</feature>
<feature type="domain" description="Ice-binding protein C-terminal" evidence="2">
    <location>
        <begin position="223"/>
        <end position="248"/>
    </location>
</feature>
<gene>
    <name evidence="3" type="ORF">GO485_26630</name>
</gene>
<accession>A0ABX6FXM4</accession>
<keyword evidence="4" id="KW-1185">Reference proteome</keyword>
<keyword evidence="1" id="KW-0732">Signal</keyword>
<evidence type="ECO:0000259" key="2">
    <source>
        <dbReference type="Pfam" id="PF07589"/>
    </source>
</evidence>
<reference evidence="3 4" key="1">
    <citation type="submission" date="2019-12" db="EMBL/GenBank/DDBJ databases">
        <title>Draft Genome Sequences of Six Type Strains of the Genus Massilia.</title>
        <authorList>
            <person name="Miess H."/>
            <person name="Frediansyah A."/>
            <person name="Goeker M."/>
            <person name="Gross H."/>
        </authorList>
    </citation>
    <scope>NUCLEOTIDE SEQUENCE [LARGE SCALE GENOMIC DNA]</scope>
    <source>
        <strain evidence="3 4">DSM 26639</strain>
    </source>
</reference>
<evidence type="ECO:0000313" key="3">
    <source>
        <dbReference type="EMBL" id="QGZ42264.1"/>
    </source>
</evidence>